<evidence type="ECO:0000313" key="4">
    <source>
        <dbReference type="Proteomes" id="UP000044841"/>
    </source>
</evidence>
<dbReference type="SUPFAM" id="SSF50370">
    <property type="entry name" value="Ricin B-like lectins"/>
    <property type="match status" value="1"/>
</dbReference>
<reference evidence="3 4" key="1">
    <citation type="submission" date="2015-07" db="EMBL/GenBank/DDBJ databases">
        <authorList>
            <person name="Noorani M."/>
        </authorList>
    </citation>
    <scope>NUCLEOTIDE SEQUENCE [LARGE SCALE GENOMIC DNA]</scope>
    <source>
        <strain evidence="3">BBA 69670</strain>
    </source>
</reference>
<feature type="region of interest" description="Disordered" evidence="1">
    <location>
        <begin position="647"/>
        <end position="688"/>
    </location>
</feature>
<dbReference type="InterPro" id="IPR035992">
    <property type="entry name" value="Ricin_B-like_lectins"/>
</dbReference>
<protein>
    <recommendedName>
        <fullName evidence="2">Ricin B lectin domain-containing protein</fullName>
    </recommendedName>
</protein>
<feature type="compositionally biased region" description="Polar residues" evidence="1">
    <location>
        <begin position="337"/>
        <end position="346"/>
    </location>
</feature>
<feature type="region of interest" description="Disordered" evidence="1">
    <location>
        <begin position="325"/>
        <end position="365"/>
    </location>
</feature>
<feature type="domain" description="Ricin B lectin" evidence="2">
    <location>
        <begin position="31"/>
        <end position="114"/>
    </location>
</feature>
<feature type="compositionally biased region" description="Polar residues" evidence="1">
    <location>
        <begin position="222"/>
        <end position="247"/>
    </location>
</feature>
<dbReference type="InterPro" id="IPR000772">
    <property type="entry name" value="Ricin_B_lectin"/>
</dbReference>
<organism evidence="3 4">
    <name type="scientific">Rhizoctonia solani</name>
    <dbReference type="NCBI Taxonomy" id="456999"/>
    <lineage>
        <taxon>Eukaryota</taxon>
        <taxon>Fungi</taxon>
        <taxon>Dikarya</taxon>
        <taxon>Basidiomycota</taxon>
        <taxon>Agaricomycotina</taxon>
        <taxon>Agaricomycetes</taxon>
        <taxon>Cantharellales</taxon>
        <taxon>Ceratobasidiaceae</taxon>
        <taxon>Rhizoctonia</taxon>
    </lineage>
</organism>
<gene>
    <name evidence="3" type="ORF">RSOLAG22IIIB_07760</name>
</gene>
<dbReference type="Gene3D" id="2.80.10.50">
    <property type="match status" value="1"/>
</dbReference>
<feature type="region of interest" description="Disordered" evidence="1">
    <location>
        <begin position="530"/>
        <end position="558"/>
    </location>
</feature>
<evidence type="ECO:0000259" key="2">
    <source>
        <dbReference type="Pfam" id="PF14200"/>
    </source>
</evidence>
<dbReference type="CDD" id="cd23455">
    <property type="entry name" value="beta-trefoil_Ricin_RSA"/>
    <property type="match status" value="1"/>
</dbReference>
<name>A0A0K6FQ46_9AGAM</name>
<dbReference type="AlphaFoldDB" id="A0A0K6FQ46"/>
<proteinExistence type="predicted"/>
<feature type="compositionally biased region" description="Polar residues" evidence="1">
    <location>
        <begin position="530"/>
        <end position="550"/>
    </location>
</feature>
<sequence length="688" mass="73412">MAMTLPVESQVDIRKDGTQVQGRAFSGGDIQKWVFERAGNTVGYTIKNVASGTYVGYTQGLQADVNKPVTSNSNTVPLTLVGDAGTGYIILANYRPTLVLDLQGGSRTDGTSVIYGNMTWGDKNQRWNPSGILRGAEIDELDFIPYSETIPGWESIDVRFDGFTAILEANDFSPPRERRLSDIRTQSPASPALLSMLNLAHTIATTPTTVASNLAPIAPVPSRSTSTACTRPSKIDTTGQSTSSTRNLVPGSMSIAISSNTGNITIHTSHHQPPLNLAGTVQTAQPYAQAGTLSTAPAPSSQATTVQPVLSAKAGTFVQFCPLTSRSQLPKKKRKSPGSSNFTPGTGAQRASKLSPRGSRSIIEDHPTRVFVEIGLDTPNRSGACTQQGTSAPAEAYSAAQQTASAQAELIYSQNYLHPNPVAPDQQPQPYPQQFDHIPSASSLTEPNTPTNVKDTVRMGYTGSGRPTAALNGWSIASTPVQDIQPYTAIQPSPLAQAGRLGQSLAPTGFYPQDHSLARTSTYALMQSPAGTSLAAQPQRPYTSDRTQGLAQAAGFHSNGSGNPLRLRWIVPGRAAGEWYCVEMRDGYPVLAYPTEPAGPSDPDGLTLLGHPRPQAQTVTSAPIHQHTPAEPVNEAQRWQRVLLDPETLHAPSVGSHANAYSSQSTRKRRAPWGDESSEGKHVRRRGN</sequence>
<evidence type="ECO:0000313" key="3">
    <source>
        <dbReference type="EMBL" id="CUA68227.1"/>
    </source>
</evidence>
<feature type="region of interest" description="Disordered" evidence="1">
    <location>
        <begin position="216"/>
        <end position="248"/>
    </location>
</feature>
<dbReference type="Pfam" id="PF14200">
    <property type="entry name" value="RicinB_lectin_2"/>
    <property type="match status" value="1"/>
</dbReference>
<dbReference type="EMBL" id="CYGV01000336">
    <property type="protein sequence ID" value="CUA68227.1"/>
    <property type="molecule type" value="Genomic_DNA"/>
</dbReference>
<evidence type="ECO:0000256" key="1">
    <source>
        <dbReference type="SAM" id="MobiDB-lite"/>
    </source>
</evidence>
<accession>A0A0K6FQ46</accession>
<keyword evidence="4" id="KW-1185">Reference proteome</keyword>
<dbReference type="Proteomes" id="UP000044841">
    <property type="component" value="Unassembled WGS sequence"/>
</dbReference>